<feature type="domain" description="BHLH" evidence="7">
    <location>
        <begin position="16"/>
        <end position="69"/>
    </location>
</feature>
<keyword evidence="3" id="KW-0221">Differentiation</keyword>
<dbReference type="PANTHER" id="PTHR19290">
    <property type="entry name" value="BASIC HELIX-LOOP-HELIX PROTEIN NEUROGENIN-RELATED"/>
    <property type="match status" value="1"/>
</dbReference>
<name>A0ABD2PPK7_9PLAT</name>
<comment type="subcellular location">
    <subcellularLocation>
        <location evidence="1">Nucleus</location>
    </subcellularLocation>
</comment>
<keyword evidence="4" id="KW-0524">Neurogenesis</keyword>
<gene>
    <name evidence="8" type="primary">ATOH7</name>
    <name evidence="8" type="ORF">Ciccas_012033</name>
</gene>
<keyword evidence="5" id="KW-0539">Nucleus</keyword>
<dbReference type="PANTHER" id="PTHR19290:SF162">
    <property type="entry name" value="TRANSCRIPTION FACTOR ATOH7"/>
    <property type="match status" value="1"/>
</dbReference>
<evidence type="ECO:0000313" key="9">
    <source>
        <dbReference type="Proteomes" id="UP001626550"/>
    </source>
</evidence>
<dbReference type="GO" id="GO:0030154">
    <property type="term" value="P:cell differentiation"/>
    <property type="evidence" value="ECO:0007669"/>
    <property type="project" value="UniProtKB-KW"/>
</dbReference>
<feature type="compositionally biased region" description="Basic and acidic residues" evidence="6">
    <location>
        <begin position="9"/>
        <end position="25"/>
    </location>
</feature>
<evidence type="ECO:0000256" key="1">
    <source>
        <dbReference type="ARBA" id="ARBA00004123"/>
    </source>
</evidence>
<dbReference type="Gene3D" id="4.10.280.10">
    <property type="entry name" value="Helix-loop-helix DNA-binding domain"/>
    <property type="match status" value="1"/>
</dbReference>
<feature type="region of interest" description="Disordered" evidence="6">
    <location>
        <begin position="1"/>
        <end position="25"/>
    </location>
</feature>
<dbReference type="GO" id="GO:0005634">
    <property type="term" value="C:nucleus"/>
    <property type="evidence" value="ECO:0007669"/>
    <property type="project" value="UniProtKB-SubCell"/>
</dbReference>
<dbReference type="EMBL" id="JBJKFK010003940">
    <property type="protein sequence ID" value="KAL3309420.1"/>
    <property type="molecule type" value="Genomic_DNA"/>
</dbReference>
<reference evidence="8 9" key="1">
    <citation type="submission" date="2024-11" db="EMBL/GenBank/DDBJ databases">
        <title>Adaptive evolution of stress response genes in parasites aligns with host niche diversity.</title>
        <authorList>
            <person name="Hahn C."/>
            <person name="Resl P."/>
        </authorList>
    </citation>
    <scope>NUCLEOTIDE SEQUENCE [LARGE SCALE GENOMIC DNA]</scope>
    <source>
        <strain evidence="8">EGGRZ-B1_66</strain>
        <tissue evidence="8">Body</tissue>
    </source>
</reference>
<organism evidence="8 9">
    <name type="scientific">Cichlidogyrus casuarinus</name>
    <dbReference type="NCBI Taxonomy" id="1844966"/>
    <lineage>
        <taxon>Eukaryota</taxon>
        <taxon>Metazoa</taxon>
        <taxon>Spiralia</taxon>
        <taxon>Lophotrochozoa</taxon>
        <taxon>Platyhelminthes</taxon>
        <taxon>Monogenea</taxon>
        <taxon>Monopisthocotylea</taxon>
        <taxon>Dactylogyridea</taxon>
        <taxon>Ancyrocephalidae</taxon>
        <taxon>Cichlidogyrus</taxon>
    </lineage>
</organism>
<dbReference type="InterPro" id="IPR036638">
    <property type="entry name" value="HLH_DNA-bd_sf"/>
</dbReference>
<dbReference type="GO" id="GO:0007399">
    <property type="term" value="P:nervous system development"/>
    <property type="evidence" value="ECO:0007669"/>
    <property type="project" value="UniProtKB-KW"/>
</dbReference>
<dbReference type="InterPro" id="IPR050359">
    <property type="entry name" value="bHLH_transcription_factors"/>
</dbReference>
<dbReference type="InterPro" id="IPR011598">
    <property type="entry name" value="bHLH_dom"/>
</dbReference>
<sequence length="80" mass="9567">MPVNGSGYRENHSIGRRRVDANMRERQRMRTINQAFEELRNVIPKQSGRKQKLSKYETLRMAYFHILDLLDELTISDWSN</sequence>
<dbReference type="AlphaFoldDB" id="A0ABD2PPK7"/>
<dbReference type="SMART" id="SM00353">
    <property type="entry name" value="HLH"/>
    <property type="match status" value="1"/>
</dbReference>
<evidence type="ECO:0000256" key="6">
    <source>
        <dbReference type="SAM" id="MobiDB-lite"/>
    </source>
</evidence>
<protein>
    <submittedName>
        <fullName evidence="8">Protein atonal 7</fullName>
    </submittedName>
</protein>
<comment type="caution">
    <text evidence="8">The sequence shown here is derived from an EMBL/GenBank/DDBJ whole genome shotgun (WGS) entry which is preliminary data.</text>
</comment>
<dbReference type="Pfam" id="PF00010">
    <property type="entry name" value="HLH"/>
    <property type="match status" value="1"/>
</dbReference>
<keyword evidence="2" id="KW-0217">Developmental protein</keyword>
<evidence type="ECO:0000259" key="7">
    <source>
        <dbReference type="PROSITE" id="PS50888"/>
    </source>
</evidence>
<evidence type="ECO:0000256" key="2">
    <source>
        <dbReference type="ARBA" id="ARBA00022473"/>
    </source>
</evidence>
<evidence type="ECO:0000313" key="8">
    <source>
        <dbReference type="EMBL" id="KAL3309420.1"/>
    </source>
</evidence>
<dbReference type="PROSITE" id="PS50888">
    <property type="entry name" value="BHLH"/>
    <property type="match status" value="1"/>
</dbReference>
<keyword evidence="9" id="KW-1185">Reference proteome</keyword>
<dbReference type="SUPFAM" id="SSF47459">
    <property type="entry name" value="HLH, helix-loop-helix DNA-binding domain"/>
    <property type="match status" value="1"/>
</dbReference>
<accession>A0ABD2PPK7</accession>
<proteinExistence type="predicted"/>
<evidence type="ECO:0000256" key="3">
    <source>
        <dbReference type="ARBA" id="ARBA00022782"/>
    </source>
</evidence>
<evidence type="ECO:0000256" key="4">
    <source>
        <dbReference type="ARBA" id="ARBA00022902"/>
    </source>
</evidence>
<evidence type="ECO:0000256" key="5">
    <source>
        <dbReference type="ARBA" id="ARBA00023242"/>
    </source>
</evidence>
<dbReference type="Proteomes" id="UP001626550">
    <property type="component" value="Unassembled WGS sequence"/>
</dbReference>